<dbReference type="EMBL" id="HBEC01027686">
    <property type="protein sequence ID" value="CAD8294919.1"/>
    <property type="molecule type" value="Transcribed_RNA"/>
</dbReference>
<feature type="compositionally biased region" description="Polar residues" evidence="1">
    <location>
        <begin position="1"/>
        <end position="11"/>
    </location>
</feature>
<evidence type="ECO:0000256" key="1">
    <source>
        <dbReference type="SAM" id="MobiDB-lite"/>
    </source>
</evidence>
<dbReference type="AlphaFoldDB" id="A0A7R9VGM3"/>
<accession>A0A7R9VGM3</accession>
<protein>
    <submittedName>
        <fullName evidence="2">Uncharacterized protein</fullName>
    </submittedName>
</protein>
<name>A0A7R9VGM3_9CHLO</name>
<feature type="region of interest" description="Disordered" evidence="1">
    <location>
        <begin position="1"/>
        <end position="49"/>
    </location>
</feature>
<reference evidence="2" key="1">
    <citation type="submission" date="2021-01" db="EMBL/GenBank/DDBJ databases">
        <authorList>
            <person name="Corre E."/>
            <person name="Pelletier E."/>
            <person name="Niang G."/>
            <person name="Scheremetjew M."/>
            <person name="Finn R."/>
            <person name="Kale V."/>
            <person name="Holt S."/>
            <person name="Cochrane G."/>
            <person name="Meng A."/>
            <person name="Brown T."/>
            <person name="Cohen L."/>
        </authorList>
    </citation>
    <scope>NUCLEOTIDE SEQUENCE</scope>
    <source>
        <strain evidence="2">CCMP219</strain>
    </source>
</reference>
<gene>
    <name evidence="2" type="ORF">CEUR00632_LOCUS12752</name>
</gene>
<organism evidence="2">
    <name type="scientific">Chlamydomonas euryale</name>
    <dbReference type="NCBI Taxonomy" id="1486919"/>
    <lineage>
        <taxon>Eukaryota</taxon>
        <taxon>Viridiplantae</taxon>
        <taxon>Chlorophyta</taxon>
        <taxon>core chlorophytes</taxon>
        <taxon>Chlorophyceae</taxon>
        <taxon>CS clade</taxon>
        <taxon>Chlamydomonadales</taxon>
        <taxon>Chlamydomonadaceae</taxon>
        <taxon>Chlamydomonas</taxon>
    </lineage>
</organism>
<proteinExistence type="predicted"/>
<sequence>MVPPSRNTLSNLLPPHFPTHPAVPRTRPMAGRVCDKQRSPRSPGSSTQQAFQVLRRARLYLGTTERGHALGSSHSAMFRCCALGTSSSHRTRPLQRTSCAGSAPGSACTSSARCTTSALPSPSARKTTSCMCGQRGERGDVHNCGRVHLEHVLHRLRADDSWCAHAWE</sequence>
<feature type="compositionally biased region" description="Polar residues" evidence="1">
    <location>
        <begin position="40"/>
        <end position="49"/>
    </location>
</feature>
<evidence type="ECO:0000313" key="2">
    <source>
        <dbReference type="EMBL" id="CAD8294919.1"/>
    </source>
</evidence>